<dbReference type="GO" id="GO:0020037">
    <property type="term" value="F:heme binding"/>
    <property type="evidence" value="ECO:0007669"/>
    <property type="project" value="InterPro"/>
</dbReference>
<dbReference type="GO" id="GO:0004497">
    <property type="term" value="F:monooxygenase activity"/>
    <property type="evidence" value="ECO:0007669"/>
    <property type="project" value="InterPro"/>
</dbReference>
<evidence type="ECO:0008006" key="3">
    <source>
        <dbReference type="Google" id="ProtNLM"/>
    </source>
</evidence>
<dbReference type="KEGG" id="eff:skT53_19030"/>
<evidence type="ECO:0000313" key="1">
    <source>
        <dbReference type="EMBL" id="BCJ86918.1"/>
    </source>
</evidence>
<keyword evidence="2" id="KW-1185">Reference proteome</keyword>
<reference evidence="1 2" key="1">
    <citation type="submission" date="2020-08" db="EMBL/GenBank/DDBJ databases">
        <title>Complete Genome Sequence of Effusibacillus dendaii Strain skT53, Isolated from Farmland soil.</title>
        <authorList>
            <person name="Konishi T."/>
            <person name="Kawasaki H."/>
        </authorList>
    </citation>
    <scope>NUCLEOTIDE SEQUENCE [LARGE SCALE GENOMIC DNA]</scope>
    <source>
        <strain evidence="2">skT53</strain>
    </source>
</reference>
<dbReference type="SUPFAM" id="SSF48264">
    <property type="entry name" value="Cytochrome P450"/>
    <property type="match status" value="1"/>
</dbReference>
<dbReference type="InterPro" id="IPR036396">
    <property type="entry name" value="Cyt_P450_sf"/>
</dbReference>
<sequence length="104" mass="11998">MTTKDILIVGSFEQFVQNPLALLVNARERGDVVKLISPDMEFPYLLSNPDHIREVLIEKKESFIKSKNLQVLKVIVGEGILTSEGERHRQDRQIMQPYFNIPAY</sequence>
<dbReference type="Proteomes" id="UP000593802">
    <property type="component" value="Chromosome"/>
</dbReference>
<protein>
    <recommendedName>
        <fullName evidence="3">Cytochrome P450</fullName>
    </recommendedName>
</protein>
<proteinExistence type="predicted"/>
<dbReference type="GO" id="GO:0005506">
    <property type="term" value="F:iron ion binding"/>
    <property type="evidence" value="ECO:0007669"/>
    <property type="project" value="InterPro"/>
</dbReference>
<accession>A0A7I8D9T0</accession>
<evidence type="ECO:0000313" key="2">
    <source>
        <dbReference type="Proteomes" id="UP000593802"/>
    </source>
</evidence>
<dbReference type="EMBL" id="AP023366">
    <property type="protein sequence ID" value="BCJ86918.1"/>
    <property type="molecule type" value="Genomic_DNA"/>
</dbReference>
<name>A0A7I8D9T0_9BACL</name>
<dbReference type="RefSeq" id="WP_200756404.1">
    <property type="nucleotide sequence ID" value="NZ_AP023366.1"/>
</dbReference>
<gene>
    <name evidence="1" type="ORF">skT53_19030</name>
</gene>
<organism evidence="1 2">
    <name type="scientific">Effusibacillus dendaii</name>
    <dbReference type="NCBI Taxonomy" id="2743772"/>
    <lineage>
        <taxon>Bacteria</taxon>
        <taxon>Bacillati</taxon>
        <taxon>Bacillota</taxon>
        <taxon>Bacilli</taxon>
        <taxon>Bacillales</taxon>
        <taxon>Alicyclobacillaceae</taxon>
        <taxon>Effusibacillus</taxon>
    </lineage>
</organism>
<dbReference type="GO" id="GO:0016705">
    <property type="term" value="F:oxidoreductase activity, acting on paired donors, with incorporation or reduction of molecular oxygen"/>
    <property type="evidence" value="ECO:0007669"/>
    <property type="project" value="InterPro"/>
</dbReference>
<dbReference type="Gene3D" id="1.10.630.10">
    <property type="entry name" value="Cytochrome P450"/>
    <property type="match status" value="1"/>
</dbReference>
<dbReference type="AlphaFoldDB" id="A0A7I8D9T0"/>